<dbReference type="Proteomes" id="UP001597168">
    <property type="component" value="Unassembled WGS sequence"/>
</dbReference>
<accession>A0ABW3QS65</accession>
<evidence type="ECO:0008006" key="3">
    <source>
        <dbReference type="Google" id="ProtNLM"/>
    </source>
</evidence>
<reference evidence="2" key="1">
    <citation type="journal article" date="2019" name="Int. J. Syst. Evol. Microbiol.">
        <title>The Global Catalogue of Microorganisms (GCM) 10K type strain sequencing project: providing services to taxonomists for standard genome sequencing and annotation.</title>
        <authorList>
            <consortium name="The Broad Institute Genomics Platform"/>
            <consortium name="The Broad Institute Genome Sequencing Center for Infectious Disease"/>
            <person name="Wu L."/>
            <person name="Ma J."/>
        </authorList>
    </citation>
    <scope>NUCLEOTIDE SEQUENCE [LARGE SCALE GENOMIC DNA]</scope>
    <source>
        <strain evidence="2">CCUG 60214</strain>
    </source>
</reference>
<proteinExistence type="predicted"/>
<protein>
    <recommendedName>
        <fullName evidence="3">Neutral/alkaline ceramidase-like enzyme</fullName>
    </recommendedName>
</protein>
<organism evidence="1 2">
    <name type="scientific">Saccharothrix hoggarensis</name>
    <dbReference type="NCBI Taxonomy" id="913853"/>
    <lineage>
        <taxon>Bacteria</taxon>
        <taxon>Bacillati</taxon>
        <taxon>Actinomycetota</taxon>
        <taxon>Actinomycetes</taxon>
        <taxon>Pseudonocardiales</taxon>
        <taxon>Pseudonocardiaceae</taxon>
        <taxon>Saccharothrix</taxon>
    </lineage>
</organism>
<sequence>MAFEAAVRTVDITPVHPPYPSLWMGGYGWGPRPNNGLIARRLRAHCLVLWDDGVPNVLLRADVVSIPRDVHHFIRDTVVREGLVDFESDFLLSSSHTHSGACLGDTRPDPKIIMNLTDADVHAVNQTTWLVMEALVQLVRDTVAMPRTPVTARYGRTTADLGFNRAGLPTVLDEVEVVVLRRAGTQRGNFAVLFGAACHPVARGNDQVFDSDYPGAAAEHIEQALGVPALFFQGAAGDQEPHHPHVPEQVTTLGSRLGRAVVDRIVAGNLAAVTGPVRTSYVEVQLPLSVDTTQQAVVDELRAKYQARAAGLPTSDVRRRHADQMLGLINANLLPTSMPMPIQCWRFGGLNVIALGHEVLSAFDVRLRAAFGGPLWVMGYANEVEGYVPDDQAWWAGGYEAGWSGDPAIAGEFAATMAYSWPTPLKASPVGVTPAAAGSAERIVLDTALGLLTSPIV</sequence>
<comment type="caution">
    <text evidence="1">The sequence shown here is derived from an EMBL/GenBank/DDBJ whole genome shotgun (WGS) entry which is preliminary data.</text>
</comment>
<keyword evidence="2" id="KW-1185">Reference proteome</keyword>
<name>A0ABW3QS65_9PSEU</name>
<dbReference type="RefSeq" id="WP_380722913.1">
    <property type="nucleotide sequence ID" value="NZ_JBHTLK010000041.1"/>
</dbReference>
<gene>
    <name evidence="1" type="ORF">ACFQ3T_10815</name>
</gene>
<evidence type="ECO:0000313" key="2">
    <source>
        <dbReference type="Proteomes" id="UP001597168"/>
    </source>
</evidence>
<dbReference type="EMBL" id="JBHTLK010000041">
    <property type="protein sequence ID" value="MFD1147617.1"/>
    <property type="molecule type" value="Genomic_DNA"/>
</dbReference>
<evidence type="ECO:0000313" key="1">
    <source>
        <dbReference type="EMBL" id="MFD1147617.1"/>
    </source>
</evidence>